<proteinExistence type="predicted"/>
<gene>
    <name evidence="1" type="ordered locus">Psyc_0859</name>
</gene>
<reference evidence="1 2" key="1">
    <citation type="journal article" date="2010" name="Appl. Environ. Microbiol.">
        <title>The genome sequence of Psychrobacter arcticus 273-4, a psychroactive Siberian permafrost bacterium, reveals mechanisms for adaptation to low-temperature growth.</title>
        <authorList>
            <person name="Ayala-del-Rio H.L."/>
            <person name="Chain P.S."/>
            <person name="Grzymski J.J."/>
            <person name="Ponder M.A."/>
            <person name="Ivanova N."/>
            <person name="Bergholz P.W."/>
            <person name="Di Bartolo G."/>
            <person name="Hauser L."/>
            <person name="Land M."/>
            <person name="Bakermans C."/>
            <person name="Rodrigues D."/>
            <person name="Klappenbach J."/>
            <person name="Zarka D."/>
            <person name="Larimer F."/>
            <person name="Richardson P."/>
            <person name="Murray A."/>
            <person name="Thomashow M."/>
            <person name="Tiedje J.M."/>
        </authorList>
    </citation>
    <scope>NUCLEOTIDE SEQUENCE [LARGE SCALE GENOMIC DNA]</scope>
    <source>
        <strain evidence="2">DSM 17307 / VKM B-2377 / 273-4</strain>
    </source>
</reference>
<name>Q4FTE6_PSYA2</name>
<sequence>MEHTVFPKDLILSFDLFHRAGNKNGFLCRDFLLFGKKNIMKNAIYFYNNFKTNHKYLSWLDRKDQEQMDWAFDYLQEKELLINTPTFLPNNTKECYAQVCASLDALDLHSDLKSKLIDIQTTKAKNTDKPDQTSEQGIHSQEEQLIARNEEFDQASKTNWQNPKAFATLVSKVNKDSDAKRELIQRMRTAWNQKVFRDKKIVKPEKKLKLPHGYEKKLNVIAEAYGENMVIYLKALIDKEYNEIKSKK</sequence>
<dbReference type="Proteomes" id="UP000000546">
    <property type="component" value="Chromosome"/>
</dbReference>
<dbReference type="HOGENOM" id="CLU_1119444_0_0_6"/>
<evidence type="ECO:0000313" key="2">
    <source>
        <dbReference type="Proteomes" id="UP000000546"/>
    </source>
</evidence>
<keyword evidence="2" id="KW-1185">Reference proteome</keyword>
<dbReference type="EMBL" id="CP000082">
    <property type="protein sequence ID" value="AAZ18712.1"/>
    <property type="molecule type" value="Genomic_DNA"/>
</dbReference>
<accession>Q4FTE6</accession>
<organism evidence="1 2">
    <name type="scientific">Psychrobacter arcticus (strain DSM 17307 / VKM B-2377 / 273-4)</name>
    <dbReference type="NCBI Taxonomy" id="259536"/>
    <lineage>
        <taxon>Bacteria</taxon>
        <taxon>Pseudomonadati</taxon>
        <taxon>Pseudomonadota</taxon>
        <taxon>Gammaproteobacteria</taxon>
        <taxon>Moraxellales</taxon>
        <taxon>Moraxellaceae</taxon>
        <taxon>Psychrobacter</taxon>
    </lineage>
</organism>
<dbReference type="AlphaFoldDB" id="Q4FTE6"/>
<protein>
    <submittedName>
        <fullName evidence="1">Uncharacterized protein</fullName>
    </submittedName>
</protein>
<dbReference type="KEGG" id="par:Psyc_0859"/>
<evidence type="ECO:0000313" key="1">
    <source>
        <dbReference type="EMBL" id="AAZ18712.1"/>
    </source>
</evidence>